<sequence>MCVAKSAVRRYRIIQFSQFILAILCCIWVFFYYLDLKHSGEQLIENQTEKLARSLSSLAALNAASYMDQDDAQELGQLVNALVKEHFVRDASIYDNQGLRIASSQLALPLTRLLPLAGASHTPIEGLGRRPYVAEIRGEQGETLGFLRITLEHTTLLAEANTYISHSQSKMMMMFLVSICIGFLFTRVLSRKRHLAALFNINARAQRKKAKQAKQLLADIAARSEQAKD</sequence>
<evidence type="ECO:0000256" key="2">
    <source>
        <dbReference type="ARBA" id="ARBA00005362"/>
    </source>
</evidence>
<evidence type="ECO:0000256" key="5">
    <source>
        <dbReference type="ARBA" id="ARBA00022989"/>
    </source>
</evidence>
<comment type="subcellular location">
    <subcellularLocation>
        <location evidence="1">Cell membrane</location>
    </subcellularLocation>
</comment>
<evidence type="ECO:0000313" key="8">
    <source>
        <dbReference type="EMBL" id="GGB04995.1"/>
    </source>
</evidence>
<dbReference type="Proteomes" id="UP000651977">
    <property type="component" value="Unassembled WGS sequence"/>
</dbReference>
<keyword evidence="6 7" id="KW-0472">Membrane</keyword>
<dbReference type="InterPro" id="IPR019305">
    <property type="entry name" value="Uncharacterised_Smp"/>
</dbReference>
<evidence type="ECO:0000256" key="3">
    <source>
        <dbReference type="ARBA" id="ARBA00022475"/>
    </source>
</evidence>
<comment type="similarity">
    <text evidence="2">Belongs to the Smp family.</text>
</comment>
<evidence type="ECO:0000256" key="6">
    <source>
        <dbReference type="ARBA" id="ARBA00023136"/>
    </source>
</evidence>
<evidence type="ECO:0000256" key="7">
    <source>
        <dbReference type="SAM" id="Phobius"/>
    </source>
</evidence>
<organism evidence="8 9">
    <name type="scientific">Agarivorans gilvus</name>
    <dbReference type="NCBI Taxonomy" id="680279"/>
    <lineage>
        <taxon>Bacteria</taxon>
        <taxon>Pseudomonadati</taxon>
        <taxon>Pseudomonadota</taxon>
        <taxon>Gammaproteobacteria</taxon>
        <taxon>Alteromonadales</taxon>
        <taxon>Alteromonadaceae</taxon>
        <taxon>Agarivorans</taxon>
    </lineage>
</organism>
<name>A0ABQ1I0S5_9ALTE</name>
<keyword evidence="3" id="KW-1003">Cell membrane</keyword>
<feature type="transmembrane region" description="Helical" evidence="7">
    <location>
        <begin position="171"/>
        <end position="189"/>
    </location>
</feature>
<accession>A0ABQ1I0S5</accession>
<protein>
    <submittedName>
        <fullName evidence="8">Smp protein</fullName>
    </submittedName>
</protein>
<feature type="transmembrane region" description="Helical" evidence="7">
    <location>
        <begin position="12"/>
        <end position="34"/>
    </location>
</feature>
<evidence type="ECO:0000256" key="4">
    <source>
        <dbReference type="ARBA" id="ARBA00022692"/>
    </source>
</evidence>
<dbReference type="Pfam" id="PF10144">
    <property type="entry name" value="SMP_2"/>
    <property type="match status" value="1"/>
</dbReference>
<keyword evidence="9" id="KW-1185">Reference proteome</keyword>
<proteinExistence type="inferred from homology"/>
<keyword evidence="4 7" id="KW-0812">Transmembrane</keyword>
<dbReference type="EMBL" id="BMDY01000009">
    <property type="protein sequence ID" value="GGB04995.1"/>
    <property type="molecule type" value="Genomic_DNA"/>
</dbReference>
<evidence type="ECO:0000313" key="9">
    <source>
        <dbReference type="Proteomes" id="UP000651977"/>
    </source>
</evidence>
<reference evidence="9" key="1">
    <citation type="journal article" date="2019" name="Int. J. Syst. Evol. Microbiol.">
        <title>The Global Catalogue of Microorganisms (GCM) 10K type strain sequencing project: providing services to taxonomists for standard genome sequencing and annotation.</title>
        <authorList>
            <consortium name="The Broad Institute Genomics Platform"/>
            <consortium name="The Broad Institute Genome Sequencing Center for Infectious Disease"/>
            <person name="Wu L."/>
            <person name="Ma J."/>
        </authorList>
    </citation>
    <scope>NUCLEOTIDE SEQUENCE [LARGE SCALE GENOMIC DNA]</scope>
    <source>
        <strain evidence="9">CGMCC 1.10131</strain>
    </source>
</reference>
<comment type="caution">
    <text evidence="8">The sequence shown here is derived from an EMBL/GenBank/DDBJ whole genome shotgun (WGS) entry which is preliminary data.</text>
</comment>
<gene>
    <name evidence="8" type="ORF">GCM10007414_17850</name>
</gene>
<evidence type="ECO:0000256" key="1">
    <source>
        <dbReference type="ARBA" id="ARBA00004236"/>
    </source>
</evidence>
<keyword evidence="5 7" id="KW-1133">Transmembrane helix</keyword>